<evidence type="ECO:0000313" key="2">
    <source>
        <dbReference type="Proteomes" id="UP001220209"/>
    </source>
</evidence>
<dbReference type="EMBL" id="CP090643">
    <property type="protein sequence ID" value="WFN23686.1"/>
    <property type="molecule type" value="Genomic_DNA"/>
</dbReference>
<sequence>MTSVTDKMLQAAMKKAVEVGLLSKQVDTDTYLRNWEGMKAVLQASLDAERPTQDPV</sequence>
<keyword evidence="1" id="KW-0614">Plasmid</keyword>
<gene>
    <name evidence="1" type="ORF">LXE91_39825</name>
</gene>
<name>A0ABD7YFA4_9BURK</name>
<proteinExistence type="predicted"/>
<evidence type="ECO:0000313" key="1">
    <source>
        <dbReference type="EMBL" id="WFN23686.1"/>
    </source>
</evidence>
<dbReference type="AlphaFoldDB" id="A0ABD7YFA4"/>
<dbReference type="RefSeq" id="WP_158077523.1">
    <property type="nucleotide sequence ID" value="NZ_AP018360.1"/>
</dbReference>
<protein>
    <submittedName>
        <fullName evidence="1">Uncharacterized protein</fullName>
    </submittedName>
</protein>
<dbReference type="Proteomes" id="UP001220209">
    <property type="component" value="Plasmid unnamed1"/>
</dbReference>
<organism evidence="1 2">
    <name type="scientific">Burkholderia contaminans</name>
    <dbReference type="NCBI Taxonomy" id="488447"/>
    <lineage>
        <taxon>Bacteria</taxon>
        <taxon>Pseudomonadati</taxon>
        <taxon>Pseudomonadota</taxon>
        <taxon>Betaproteobacteria</taxon>
        <taxon>Burkholderiales</taxon>
        <taxon>Burkholderiaceae</taxon>
        <taxon>Burkholderia</taxon>
        <taxon>Burkholderia cepacia complex</taxon>
    </lineage>
</organism>
<accession>A0ABD7YFA4</accession>
<geneLocation type="plasmid" evidence="1 2">
    <name>unnamed1</name>
</geneLocation>
<reference evidence="1 2" key="1">
    <citation type="submission" date="2021-12" db="EMBL/GenBank/DDBJ databases">
        <title>Genomic and phenotypic characterization of three Burkholderia contaminans isolates recovered from different sources.</title>
        <authorList>
            <person name="Lopez De Volder A."/>
            <person name="Fan Y."/>
            <person name="Nunvar J."/>
            <person name="Herrera T."/>
            <person name="Timp W."/>
            <person name="Degrossi J."/>
        </authorList>
    </citation>
    <scope>NUCLEOTIDE SEQUENCE [LARGE SCALE GENOMIC DNA]</scope>
    <source>
        <strain evidence="1 2">LMG 23361</strain>
        <plasmid evidence="1 2">unnamed1</plasmid>
    </source>
</reference>